<evidence type="ECO:0000256" key="1">
    <source>
        <dbReference type="SAM" id="Phobius"/>
    </source>
</evidence>
<dbReference type="EMBL" id="AXOL01000090">
    <property type="protein sequence ID" value="ERT45168.1"/>
    <property type="molecule type" value="Genomic_DNA"/>
</dbReference>
<gene>
    <name evidence="2" type="ORF">O991_03121</name>
</gene>
<name>A0AAV3KWR4_ENTFC</name>
<feature type="transmembrane region" description="Helical" evidence="1">
    <location>
        <begin position="12"/>
        <end position="35"/>
    </location>
</feature>
<organism evidence="2 3">
    <name type="scientific">Enterococcus faecium 10/96A</name>
    <dbReference type="NCBI Taxonomy" id="1391465"/>
    <lineage>
        <taxon>Bacteria</taxon>
        <taxon>Bacillati</taxon>
        <taxon>Bacillota</taxon>
        <taxon>Bacilli</taxon>
        <taxon>Lactobacillales</taxon>
        <taxon>Enterococcaceae</taxon>
        <taxon>Enterococcus</taxon>
    </lineage>
</organism>
<evidence type="ECO:0000313" key="2">
    <source>
        <dbReference type="EMBL" id="ERT45168.1"/>
    </source>
</evidence>
<dbReference type="RefSeq" id="WP_002338002.1">
    <property type="nucleotide sequence ID" value="NZ_KI518303.1"/>
</dbReference>
<evidence type="ECO:0000313" key="3">
    <source>
        <dbReference type="Proteomes" id="UP000017126"/>
    </source>
</evidence>
<feature type="transmembrane region" description="Helical" evidence="1">
    <location>
        <begin position="153"/>
        <end position="174"/>
    </location>
</feature>
<feature type="transmembrane region" description="Helical" evidence="1">
    <location>
        <begin position="224"/>
        <end position="248"/>
    </location>
</feature>
<sequence length="372" mass="43348">MKKVYQKCLWISYITVGIVGFFFIVAVTLGTIFLWFTNEDLLLKGLMSVISCVLLILLGTEINKLLPSRWQEKKKEMREEIEIKSTDWIKHTWLPLKRNSKRKEFWILQLWPLGKLCSYLARFILDLIIYSIVVFGTAYYLLNDPNRIAASDIFTVLMTLIFVMLLSIFTQIVMQFTRQKLTAGKLFKSLFDLIIVNAILATLIKQIEQFGRTTKGVKEFLMTFVHFVNGHMYLFEVGIILFLVGYVSTKLIKRSIEKEIEIDLIPTLLGYEYYVDFGRYDELINTDIVHTSIHEATVKGIRTTLKDGQETKAIDRRKEVYNFYEVEANLRYGIGKLSLNGRNIPQNKPYIGWKSDALEVTKKLPMEEEEIQ</sequence>
<accession>A0AAV3KWR4</accession>
<comment type="caution">
    <text evidence="2">The sequence shown here is derived from an EMBL/GenBank/DDBJ whole genome shotgun (WGS) entry which is preliminary data.</text>
</comment>
<dbReference type="AlphaFoldDB" id="A0AAV3KWR4"/>
<dbReference type="Proteomes" id="UP000017126">
    <property type="component" value="Unassembled WGS sequence"/>
</dbReference>
<feature type="transmembrane region" description="Helical" evidence="1">
    <location>
        <begin position="41"/>
        <end position="60"/>
    </location>
</feature>
<keyword evidence="1" id="KW-0812">Transmembrane</keyword>
<keyword evidence="1" id="KW-1133">Transmembrane helix</keyword>
<keyword evidence="1" id="KW-0472">Membrane</keyword>
<feature type="transmembrane region" description="Helical" evidence="1">
    <location>
        <begin position="186"/>
        <end position="204"/>
    </location>
</feature>
<protein>
    <submittedName>
        <fullName evidence="2">Uncharacterized protein</fullName>
    </submittedName>
</protein>
<feature type="transmembrane region" description="Helical" evidence="1">
    <location>
        <begin position="119"/>
        <end position="141"/>
    </location>
</feature>
<proteinExistence type="predicted"/>
<reference evidence="2 3" key="1">
    <citation type="submission" date="2013-09" db="EMBL/GenBank/DDBJ databases">
        <title>The Genome Sequence of Enterococcus faecium 10/96A.</title>
        <authorList>
            <consortium name="The Broad Institute Genome Sequencing Platform"/>
            <consortium name="The Broad Institute Genome Sequencing Center for Infectious Disease"/>
            <person name="Earl A.M."/>
            <person name="Gilmore M.S."/>
            <person name="Lebreton F."/>
            <person name="Courvalin P."/>
            <person name="Walker B."/>
            <person name="Young S.K."/>
            <person name="Zeng Q."/>
            <person name="Gargeya S."/>
            <person name="Fitzgerald M."/>
            <person name="Haas B."/>
            <person name="Abouelleil A."/>
            <person name="Alvarado L."/>
            <person name="Arachchi H.M."/>
            <person name="Berlin A.M."/>
            <person name="Chapman S.B."/>
            <person name="Dewar J."/>
            <person name="Goldberg J."/>
            <person name="Griggs A."/>
            <person name="Gujja S."/>
            <person name="Hansen M."/>
            <person name="Howarth C."/>
            <person name="Imamovic A."/>
            <person name="Larimer J."/>
            <person name="McCowan C."/>
            <person name="Murphy C."/>
            <person name="Neiman D."/>
            <person name="Pearson M."/>
            <person name="Priest M."/>
            <person name="Roberts A."/>
            <person name="Saif S."/>
            <person name="Shea T."/>
            <person name="Sisk P."/>
            <person name="Sykes S."/>
            <person name="Wortman J."/>
            <person name="Nusbaum C."/>
            <person name="Birren B."/>
        </authorList>
    </citation>
    <scope>NUCLEOTIDE SEQUENCE [LARGE SCALE GENOMIC DNA]</scope>
    <source>
        <strain evidence="2 3">10/96A</strain>
    </source>
</reference>